<evidence type="ECO:0000313" key="3">
    <source>
        <dbReference type="Proteomes" id="UP000326757"/>
    </source>
</evidence>
<feature type="region of interest" description="Disordered" evidence="1">
    <location>
        <begin position="1"/>
        <end position="44"/>
    </location>
</feature>
<evidence type="ECO:0000313" key="2">
    <source>
        <dbReference type="EMBL" id="KAB8296034.1"/>
    </source>
</evidence>
<name>A0A5N6K1X8_MONLA</name>
<proteinExistence type="predicted"/>
<dbReference type="EMBL" id="VIGI01000009">
    <property type="protein sequence ID" value="KAB8296034.1"/>
    <property type="molecule type" value="Genomic_DNA"/>
</dbReference>
<reference evidence="2 3" key="1">
    <citation type="submission" date="2019-06" db="EMBL/GenBank/DDBJ databases">
        <title>Genome Sequence of the Brown Rot Fungal Pathogen Monilinia laxa.</title>
        <authorList>
            <person name="De Miccolis Angelini R.M."/>
            <person name="Landi L."/>
            <person name="Abate D."/>
            <person name="Pollastro S."/>
            <person name="Romanazzi G."/>
            <person name="Faretra F."/>
        </authorList>
    </citation>
    <scope>NUCLEOTIDE SEQUENCE [LARGE SCALE GENOMIC DNA]</scope>
    <source>
        <strain evidence="2 3">Mlax316</strain>
    </source>
</reference>
<dbReference type="AlphaFoldDB" id="A0A5N6K1X8"/>
<feature type="compositionally biased region" description="Basic and acidic residues" evidence="1">
    <location>
        <begin position="23"/>
        <end position="44"/>
    </location>
</feature>
<gene>
    <name evidence="2" type="ORF">EYC80_008843</name>
</gene>
<comment type="caution">
    <text evidence="2">The sequence shown here is derived from an EMBL/GenBank/DDBJ whole genome shotgun (WGS) entry which is preliminary data.</text>
</comment>
<protein>
    <submittedName>
        <fullName evidence="2">Uncharacterized protein</fullName>
    </submittedName>
</protein>
<sequence length="74" mass="8616">MNLTNCVSSHESNKTAGSWSKIPKIDTPDSDLKARSDTQEKTASDHRRIMYIKLLVSRTRNFRRHLTRGYHSRN</sequence>
<dbReference type="Proteomes" id="UP000326757">
    <property type="component" value="Unassembled WGS sequence"/>
</dbReference>
<feature type="compositionally biased region" description="Polar residues" evidence="1">
    <location>
        <begin position="1"/>
        <end position="18"/>
    </location>
</feature>
<keyword evidence="3" id="KW-1185">Reference proteome</keyword>
<evidence type="ECO:0000256" key="1">
    <source>
        <dbReference type="SAM" id="MobiDB-lite"/>
    </source>
</evidence>
<organism evidence="2 3">
    <name type="scientific">Monilinia laxa</name>
    <name type="common">Brown rot fungus</name>
    <name type="synonym">Sclerotinia laxa</name>
    <dbReference type="NCBI Taxonomy" id="61186"/>
    <lineage>
        <taxon>Eukaryota</taxon>
        <taxon>Fungi</taxon>
        <taxon>Dikarya</taxon>
        <taxon>Ascomycota</taxon>
        <taxon>Pezizomycotina</taxon>
        <taxon>Leotiomycetes</taxon>
        <taxon>Helotiales</taxon>
        <taxon>Sclerotiniaceae</taxon>
        <taxon>Monilinia</taxon>
    </lineage>
</organism>
<accession>A0A5N6K1X8</accession>